<keyword evidence="4" id="KW-1185">Reference proteome</keyword>
<dbReference type="EMBL" id="JAUCMV010000003">
    <property type="protein sequence ID" value="KAK0410407.1"/>
    <property type="molecule type" value="Genomic_DNA"/>
</dbReference>
<dbReference type="Pfam" id="PF07985">
    <property type="entry name" value="SRR1"/>
    <property type="match status" value="2"/>
</dbReference>
<dbReference type="Proteomes" id="UP001175271">
    <property type="component" value="Unassembled WGS sequence"/>
</dbReference>
<sequence>MTSQSLVALETSGVLSELNAPEKNAEGRRRFGVTPITLPEVLETLSNLVAGRSVRLLKFLWTLEDRSLYRNRGLEIVTIIKYHFSPRRTVFEDCAFSREEEECLRRMGIVTSDIPQYQDLSEECPAENEVDIVYGVHCSVAVLNDFLWSRWTPRGLKGTILITTTDCLCQLSEVDHFSDFVENGTRTDLLSYRIHKIDNRYITNSKWISAFSWKQDTVECWKRPRYYWCPVPTHLHREETPGLKMMSTFEHISENIAKIEEELEKRDYVDEIATKVQKVLGGRRVERITLVGVCSFAMHYHSECRNFHDLQQLMLTLALRKKFNPTTVRCHEPVLTPFEKSFLNSIGIETPPASDMSTPEEGLAEDEVTLFYMPGCVYELENMVIWANRKNMRNVVFITYPLDRCENLEKVDKTCRARAEYREKAETIRTSQQSLGFRLHIVMTREHPDGFPWLKAALPVSEISSFPENALETVSDEKPRRS</sequence>
<organism evidence="3 4">
    <name type="scientific">Steinernema hermaphroditum</name>
    <dbReference type="NCBI Taxonomy" id="289476"/>
    <lineage>
        <taxon>Eukaryota</taxon>
        <taxon>Metazoa</taxon>
        <taxon>Ecdysozoa</taxon>
        <taxon>Nematoda</taxon>
        <taxon>Chromadorea</taxon>
        <taxon>Rhabditida</taxon>
        <taxon>Tylenchina</taxon>
        <taxon>Panagrolaimomorpha</taxon>
        <taxon>Strongyloidoidea</taxon>
        <taxon>Steinernematidae</taxon>
        <taxon>Steinernema</taxon>
    </lineage>
</organism>
<protein>
    <recommendedName>
        <fullName evidence="2">SRR1-like domain-containing protein</fullName>
    </recommendedName>
</protein>
<dbReference type="GO" id="GO:0005634">
    <property type="term" value="C:nucleus"/>
    <property type="evidence" value="ECO:0007669"/>
    <property type="project" value="TreeGrafter"/>
</dbReference>
<dbReference type="GO" id="GO:0005737">
    <property type="term" value="C:cytoplasm"/>
    <property type="evidence" value="ECO:0007669"/>
    <property type="project" value="TreeGrafter"/>
</dbReference>
<dbReference type="InterPro" id="IPR012942">
    <property type="entry name" value="SRR1-like"/>
</dbReference>
<comment type="similarity">
    <text evidence="1">Belongs to the SRR1 family.</text>
</comment>
<proteinExistence type="inferred from homology"/>
<dbReference type="InterPro" id="IPR040044">
    <property type="entry name" value="SRR1L"/>
</dbReference>
<gene>
    <name evidence="3" type="ORF">QR680_005113</name>
</gene>
<dbReference type="PANTHER" id="PTHR28626:SF3">
    <property type="entry name" value="SRR1-LIKE PROTEIN"/>
    <property type="match status" value="1"/>
</dbReference>
<reference evidence="3" key="1">
    <citation type="submission" date="2023-06" db="EMBL/GenBank/DDBJ databases">
        <title>Genomic analysis of the entomopathogenic nematode Steinernema hermaphroditum.</title>
        <authorList>
            <person name="Schwarz E.M."/>
            <person name="Heppert J.K."/>
            <person name="Baniya A."/>
            <person name="Schwartz H.T."/>
            <person name="Tan C.-H."/>
            <person name="Antoshechkin I."/>
            <person name="Sternberg P.W."/>
            <person name="Goodrich-Blair H."/>
            <person name="Dillman A.R."/>
        </authorList>
    </citation>
    <scope>NUCLEOTIDE SEQUENCE</scope>
    <source>
        <strain evidence="3">PS9179</strain>
        <tissue evidence="3">Whole animal</tissue>
    </source>
</reference>
<feature type="domain" description="SRR1-like" evidence="2">
    <location>
        <begin position="80"/>
        <end position="212"/>
    </location>
</feature>
<name>A0AA39HQW0_9BILA</name>
<dbReference type="AlphaFoldDB" id="A0AA39HQW0"/>
<evidence type="ECO:0000256" key="1">
    <source>
        <dbReference type="ARBA" id="ARBA00009856"/>
    </source>
</evidence>
<evidence type="ECO:0000313" key="4">
    <source>
        <dbReference type="Proteomes" id="UP001175271"/>
    </source>
</evidence>
<evidence type="ECO:0000313" key="3">
    <source>
        <dbReference type="EMBL" id="KAK0410407.1"/>
    </source>
</evidence>
<comment type="caution">
    <text evidence="3">The sequence shown here is derived from an EMBL/GenBank/DDBJ whole genome shotgun (WGS) entry which is preliminary data.</text>
</comment>
<feature type="domain" description="SRR1-like" evidence="2">
    <location>
        <begin position="277"/>
        <end position="427"/>
    </location>
</feature>
<dbReference type="PANTHER" id="PTHR28626">
    <property type="entry name" value="SRR1-LIKE PROTEIN"/>
    <property type="match status" value="1"/>
</dbReference>
<accession>A0AA39HQW0</accession>
<evidence type="ECO:0000259" key="2">
    <source>
        <dbReference type="Pfam" id="PF07985"/>
    </source>
</evidence>